<dbReference type="VEuPathDB" id="FungiDB:H310_12302"/>
<accession>A0A024TJ27</accession>
<protein>
    <submittedName>
        <fullName evidence="1">Uncharacterized protein</fullName>
    </submittedName>
</protein>
<evidence type="ECO:0000313" key="1">
    <source>
        <dbReference type="EMBL" id="ETV93974.1"/>
    </source>
</evidence>
<dbReference type="GeneID" id="20089352"/>
<organism evidence="1">
    <name type="scientific">Aphanomyces invadans</name>
    <dbReference type="NCBI Taxonomy" id="157072"/>
    <lineage>
        <taxon>Eukaryota</taxon>
        <taxon>Sar</taxon>
        <taxon>Stramenopiles</taxon>
        <taxon>Oomycota</taxon>
        <taxon>Saprolegniomycetes</taxon>
        <taxon>Saprolegniales</taxon>
        <taxon>Verrucalvaceae</taxon>
        <taxon>Aphanomyces</taxon>
    </lineage>
</organism>
<name>A0A024TJ27_9STRA</name>
<sequence length="119" mass="13330">MANIEFVMLSPRCCVRLEGGAFPSRVVATCMLRVLSHNPPPSCNVSVARMHASRAFGRKCTPKEVGMMCPLSFSTTSRHQDMKLLHLPSNDQRVESTSGPYLGYPLLWFHLCRSDKDEC</sequence>
<gene>
    <name evidence="1" type="ORF">H310_12302</name>
</gene>
<dbReference type="AlphaFoldDB" id="A0A024TJ27"/>
<proteinExistence type="predicted"/>
<dbReference type="EMBL" id="KI913988">
    <property type="protein sequence ID" value="ETV93974.1"/>
    <property type="molecule type" value="Genomic_DNA"/>
</dbReference>
<dbReference type="RefSeq" id="XP_008877534.1">
    <property type="nucleotide sequence ID" value="XM_008879312.1"/>
</dbReference>
<reference evidence="1" key="1">
    <citation type="submission" date="2013-12" db="EMBL/GenBank/DDBJ databases">
        <title>The Genome Sequence of Aphanomyces invadans NJM9701.</title>
        <authorList>
            <consortium name="The Broad Institute Genomics Platform"/>
            <person name="Russ C."/>
            <person name="Tyler B."/>
            <person name="van West P."/>
            <person name="Dieguez-Uribeondo J."/>
            <person name="Young S.K."/>
            <person name="Zeng Q."/>
            <person name="Gargeya S."/>
            <person name="Fitzgerald M."/>
            <person name="Abouelleil A."/>
            <person name="Alvarado L."/>
            <person name="Chapman S.B."/>
            <person name="Gainer-Dewar J."/>
            <person name="Goldberg J."/>
            <person name="Griggs A."/>
            <person name="Gujja S."/>
            <person name="Hansen M."/>
            <person name="Howarth C."/>
            <person name="Imamovic A."/>
            <person name="Ireland A."/>
            <person name="Larimer J."/>
            <person name="McCowan C."/>
            <person name="Murphy C."/>
            <person name="Pearson M."/>
            <person name="Poon T.W."/>
            <person name="Priest M."/>
            <person name="Roberts A."/>
            <person name="Saif S."/>
            <person name="Shea T."/>
            <person name="Sykes S."/>
            <person name="Wortman J."/>
            <person name="Nusbaum C."/>
            <person name="Birren B."/>
        </authorList>
    </citation>
    <scope>NUCLEOTIDE SEQUENCE [LARGE SCALE GENOMIC DNA]</scope>
    <source>
        <strain evidence="1">NJM9701</strain>
    </source>
</reference>